<dbReference type="EMBL" id="KZ505898">
    <property type="protein sequence ID" value="PKU43497.1"/>
    <property type="molecule type" value="Genomic_DNA"/>
</dbReference>
<organism evidence="2 3">
    <name type="scientific">Limosa lapponica baueri</name>
    <dbReference type="NCBI Taxonomy" id="1758121"/>
    <lineage>
        <taxon>Eukaryota</taxon>
        <taxon>Metazoa</taxon>
        <taxon>Chordata</taxon>
        <taxon>Craniata</taxon>
        <taxon>Vertebrata</taxon>
        <taxon>Euteleostomi</taxon>
        <taxon>Archelosauria</taxon>
        <taxon>Archosauria</taxon>
        <taxon>Dinosauria</taxon>
        <taxon>Saurischia</taxon>
        <taxon>Theropoda</taxon>
        <taxon>Coelurosauria</taxon>
        <taxon>Aves</taxon>
        <taxon>Neognathae</taxon>
        <taxon>Neoaves</taxon>
        <taxon>Charadriiformes</taxon>
        <taxon>Scolopacidae</taxon>
        <taxon>Limosa</taxon>
    </lineage>
</organism>
<evidence type="ECO:0000256" key="1">
    <source>
        <dbReference type="SAM" id="MobiDB-lite"/>
    </source>
</evidence>
<feature type="compositionally biased region" description="Basic and acidic residues" evidence="1">
    <location>
        <begin position="437"/>
        <end position="448"/>
    </location>
</feature>
<dbReference type="Proteomes" id="UP000233556">
    <property type="component" value="Unassembled WGS sequence"/>
</dbReference>
<accession>A0A2I0UBQ6</accession>
<proteinExistence type="predicted"/>
<name>A0A2I0UBQ6_LIMLA</name>
<gene>
    <name evidence="2" type="ORF">llap_6201</name>
</gene>
<dbReference type="OrthoDB" id="3230070at2759"/>
<protein>
    <submittedName>
        <fullName evidence="2">Uncharacterized protein</fullName>
    </submittedName>
</protein>
<dbReference type="PANTHER" id="PTHR33332">
    <property type="entry name" value="REVERSE TRANSCRIPTASE DOMAIN-CONTAINING PROTEIN"/>
    <property type="match status" value="1"/>
</dbReference>
<evidence type="ECO:0000313" key="2">
    <source>
        <dbReference type="EMBL" id="PKU43497.1"/>
    </source>
</evidence>
<evidence type="ECO:0000313" key="3">
    <source>
        <dbReference type="Proteomes" id="UP000233556"/>
    </source>
</evidence>
<feature type="region of interest" description="Disordered" evidence="1">
    <location>
        <begin position="437"/>
        <end position="458"/>
    </location>
</feature>
<dbReference type="AlphaFoldDB" id="A0A2I0UBQ6"/>
<keyword evidence="3" id="KW-1185">Reference proteome</keyword>
<reference evidence="3" key="1">
    <citation type="submission" date="2017-11" db="EMBL/GenBank/DDBJ databases">
        <authorList>
            <person name="Lima N.C."/>
            <person name="Parody-Merino A.M."/>
            <person name="Battley P.F."/>
            <person name="Fidler A.E."/>
            <person name="Prosdocimi F."/>
        </authorList>
    </citation>
    <scope>NUCLEOTIDE SEQUENCE [LARGE SCALE GENOMIC DNA]</scope>
</reference>
<sequence>MSELKTWPSVTKRLAWYVDEGRATNIVYLDFSEDLNTECCKILIKKLMRYELDEQTVRWVEIWLNGKAQSVTISGTKSSWKSVTCVGPQGSIEPPILFNIFINDLDDGTKCTFSKFSYDTKLGVVANMPEGFADIQRDLYRLEKWAGVNLMKFSKKAKSPAPEEEKMQALVHAGVTQLESSLAEKDLRVLMDFKLNMSQQYALTTKKAKVYYILNRPIKNLESDMEFLFKWHLCELLERNMKPIYFAVSYHRSRQIIPSASTTSSSMSLRDHLGCDGAEMTVADFGPRLGTCQADAGTFLRYFLTNVEWPGVMQPYTSEIMGLSDLDKLKKWARMNVMRFNKTRCRVLPLGQGDPRYQHRLGVEGIESSPVEKDLGAPVDEKLNMSSQCALTTQKANCILGCIKRSMASRSREVILLLYSALMRPHLEYCVQPWGHQDRKDCPDRQKESCWSGSRGGP</sequence>
<reference evidence="3" key="2">
    <citation type="submission" date="2017-12" db="EMBL/GenBank/DDBJ databases">
        <title>Genome sequence of the Bar-tailed Godwit (Limosa lapponica baueri).</title>
        <authorList>
            <person name="Lima N.C.B."/>
            <person name="Parody-Merino A.M."/>
            <person name="Battley P.F."/>
            <person name="Fidler A.E."/>
            <person name="Prosdocimi F."/>
        </authorList>
    </citation>
    <scope>NUCLEOTIDE SEQUENCE [LARGE SCALE GENOMIC DNA]</scope>
</reference>